<keyword evidence="4" id="KW-1185">Reference proteome</keyword>
<dbReference type="InParanoid" id="A0A2K2CR35"/>
<protein>
    <submittedName>
        <fullName evidence="2 3">Uncharacterized protein</fullName>
    </submittedName>
</protein>
<feature type="region of interest" description="Disordered" evidence="1">
    <location>
        <begin position="74"/>
        <end position="101"/>
    </location>
</feature>
<accession>A0A2K2CR35</accession>
<dbReference type="AlphaFoldDB" id="A0A2K2CR35"/>
<proteinExistence type="predicted"/>
<dbReference type="EnsemblPlants" id="PNT64498">
    <property type="protein sequence ID" value="PNT64498"/>
    <property type="gene ID" value="BRADI_4g29323v3"/>
</dbReference>
<organism evidence="2">
    <name type="scientific">Brachypodium distachyon</name>
    <name type="common">Purple false brome</name>
    <name type="synonym">Trachynia distachya</name>
    <dbReference type="NCBI Taxonomy" id="15368"/>
    <lineage>
        <taxon>Eukaryota</taxon>
        <taxon>Viridiplantae</taxon>
        <taxon>Streptophyta</taxon>
        <taxon>Embryophyta</taxon>
        <taxon>Tracheophyta</taxon>
        <taxon>Spermatophyta</taxon>
        <taxon>Magnoliopsida</taxon>
        <taxon>Liliopsida</taxon>
        <taxon>Poales</taxon>
        <taxon>Poaceae</taxon>
        <taxon>BOP clade</taxon>
        <taxon>Pooideae</taxon>
        <taxon>Stipodae</taxon>
        <taxon>Brachypodieae</taxon>
        <taxon>Brachypodium</taxon>
    </lineage>
</organism>
<evidence type="ECO:0000256" key="1">
    <source>
        <dbReference type="SAM" id="MobiDB-lite"/>
    </source>
</evidence>
<sequence length="101" mass="11177">MILVMRSGRRKKRLEAVAQTQKGALDRFVVKDSPFSSENQTLDPDDNVDDAVEVEAYATGIDHGADDANIVDEVSDHDDRVDASSDRSPSTENHNDKNNTF</sequence>
<evidence type="ECO:0000313" key="4">
    <source>
        <dbReference type="Proteomes" id="UP000008810"/>
    </source>
</evidence>
<reference evidence="3" key="3">
    <citation type="submission" date="2018-08" db="UniProtKB">
        <authorList>
            <consortium name="EnsemblPlants"/>
        </authorList>
    </citation>
    <scope>IDENTIFICATION</scope>
    <source>
        <strain evidence="3">cv. Bd21</strain>
    </source>
</reference>
<dbReference type="Gramene" id="PNT64498">
    <property type="protein sequence ID" value="PNT64498"/>
    <property type="gene ID" value="BRADI_4g29323v3"/>
</dbReference>
<reference evidence="2 3" key="1">
    <citation type="journal article" date="2010" name="Nature">
        <title>Genome sequencing and analysis of the model grass Brachypodium distachyon.</title>
        <authorList>
            <consortium name="International Brachypodium Initiative"/>
        </authorList>
    </citation>
    <scope>NUCLEOTIDE SEQUENCE [LARGE SCALE GENOMIC DNA]</scope>
    <source>
        <strain evidence="2 3">Bd21</strain>
    </source>
</reference>
<dbReference type="OrthoDB" id="682310at2759"/>
<gene>
    <name evidence="2" type="ORF">BRADI_4g29323v3</name>
</gene>
<evidence type="ECO:0000313" key="2">
    <source>
        <dbReference type="EMBL" id="PNT64498.1"/>
    </source>
</evidence>
<name>A0A2K2CR35_BRADI</name>
<dbReference type="Proteomes" id="UP000008810">
    <property type="component" value="Chromosome 4"/>
</dbReference>
<evidence type="ECO:0000313" key="3">
    <source>
        <dbReference type="EnsemblPlants" id="PNT64498"/>
    </source>
</evidence>
<dbReference type="EMBL" id="CM000883">
    <property type="protein sequence ID" value="PNT64498.1"/>
    <property type="molecule type" value="Genomic_DNA"/>
</dbReference>
<reference evidence="2" key="2">
    <citation type="submission" date="2017-06" db="EMBL/GenBank/DDBJ databases">
        <title>WGS assembly of Brachypodium distachyon.</title>
        <authorList>
            <consortium name="The International Brachypodium Initiative"/>
            <person name="Lucas S."/>
            <person name="Harmon-Smith M."/>
            <person name="Lail K."/>
            <person name="Tice H."/>
            <person name="Grimwood J."/>
            <person name="Bruce D."/>
            <person name="Barry K."/>
            <person name="Shu S."/>
            <person name="Lindquist E."/>
            <person name="Wang M."/>
            <person name="Pitluck S."/>
            <person name="Vogel J.P."/>
            <person name="Garvin D.F."/>
            <person name="Mockler T.C."/>
            <person name="Schmutz J."/>
            <person name="Rokhsar D."/>
            <person name="Bevan M.W."/>
        </authorList>
    </citation>
    <scope>NUCLEOTIDE SEQUENCE</scope>
    <source>
        <strain evidence="2">Bd21</strain>
    </source>
</reference>